<organism evidence="1 2">
    <name type="scientific">Bauhinia variegata</name>
    <name type="common">Purple orchid tree</name>
    <name type="synonym">Phanera variegata</name>
    <dbReference type="NCBI Taxonomy" id="167791"/>
    <lineage>
        <taxon>Eukaryota</taxon>
        <taxon>Viridiplantae</taxon>
        <taxon>Streptophyta</taxon>
        <taxon>Embryophyta</taxon>
        <taxon>Tracheophyta</taxon>
        <taxon>Spermatophyta</taxon>
        <taxon>Magnoliopsida</taxon>
        <taxon>eudicotyledons</taxon>
        <taxon>Gunneridae</taxon>
        <taxon>Pentapetalae</taxon>
        <taxon>rosids</taxon>
        <taxon>fabids</taxon>
        <taxon>Fabales</taxon>
        <taxon>Fabaceae</taxon>
        <taxon>Cercidoideae</taxon>
        <taxon>Cercideae</taxon>
        <taxon>Bauhiniinae</taxon>
        <taxon>Bauhinia</taxon>
    </lineage>
</organism>
<evidence type="ECO:0000313" key="1">
    <source>
        <dbReference type="EMBL" id="KAI4334678.1"/>
    </source>
</evidence>
<name>A0ACB9NDW6_BAUVA</name>
<dbReference type="Proteomes" id="UP000828941">
    <property type="component" value="Chromosome 6"/>
</dbReference>
<evidence type="ECO:0000313" key="2">
    <source>
        <dbReference type="Proteomes" id="UP000828941"/>
    </source>
</evidence>
<keyword evidence="2" id="KW-1185">Reference proteome</keyword>
<dbReference type="EMBL" id="CM039431">
    <property type="protein sequence ID" value="KAI4334678.1"/>
    <property type="molecule type" value="Genomic_DNA"/>
</dbReference>
<reference evidence="1 2" key="1">
    <citation type="journal article" date="2022" name="DNA Res.">
        <title>Chromosomal-level genome assembly of the orchid tree Bauhinia variegata (Leguminosae; Cercidoideae) supports the allotetraploid origin hypothesis of Bauhinia.</title>
        <authorList>
            <person name="Zhong Y."/>
            <person name="Chen Y."/>
            <person name="Zheng D."/>
            <person name="Pang J."/>
            <person name="Liu Y."/>
            <person name="Luo S."/>
            <person name="Meng S."/>
            <person name="Qian L."/>
            <person name="Wei D."/>
            <person name="Dai S."/>
            <person name="Zhou R."/>
        </authorList>
    </citation>
    <scope>NUCLEOTIDE SEQUENCE [LARGE SCALE GENOMIC DNA]</scope>
    <source>
        <strain evidence="1">BV-YZ2020</strain>
    </source>
</reference>
<accession>A0ACB9NDW6</accession>
<gene>
    <name evidence="1" type="ORF">L6164_013394</name>
</gene>
<protein>
    <submittedName>
        <fullName evidence="1">Uncharacterized protein</fullName>
    </submittedName>
</protein>
<comment type="caution">
    <text evidence="1">The sequence shown here is derived from an EMBL/GenBank/DDBJ whole genome shotgun (WGS) entry which is preliminary data.</text>
</comment>
<sequence length="298" mass="32523">MAQKGSEGPAVGIDFGTTYSCVGVWQNGRIIFINQGNKTAQRLIGEAAKNWSARNPANTIFDAKQLNGTRDCRKRPRVNHQNAVITVPAFFNDAQRQATKDAGAIAGRNVMRIINEPTAAAIVYGLDKNASIDGQRNVFIFDLGGGTFDVSLLSIKQNDFEVKGTAGDTHLGGEGFDNRLVNHLEAGTACERAKRILSSSAETTIKVYSLYGDIDFSSTITSARFEELNIDLFKKYMKTVKKCLKDAKIDRHSIHDVVLIGGTTRIPMVQQLLQDFFNGKDLCKSINPDEAVAYGAAV</sequence>
<proteinExistence type="predicted"/>